<evidence type="ECO:0000313" key="2">
    <source>
        <dbReference type="Proteomes" id="UP000801492"/>
    </source>
</evidence>
<evidence type="ECO:0000313" key="1">
    <source>
        <dbReference type="EMBL" id="KAF2878900.1"/>
    </source>
</evidence>
<protein>
    <submittedName>
        <fullName evidence="1">Uncharacterized protein</fullName>
    </submittedName>
</protein>
<dbReference type="OrthoDB" id="415068at2759"/>
<organism evidence="1 2">
    <name type="scientific">Ignelater luminosus</name>
    <name type="common">Cucubano</name>
    <name type="synonym">Pyrophorus luminosus</name>
    <dbReference type="NCBI Taxonomy" id="2038154"/>
    <lineage>
        <taxon>Eukaryota</taxon>
        <taxon>Metazoa</taxon>
        <taxon>Ecdysozoa</taxon>
        <taxon>Arthropoda</taxon>
        <taxon>Hexapoda</taxon>
        <taxon>Insecta</taxon>
        <taxon>Pterygota</taxon>
        <taxon>Neoptera</taxon>
        <taxon>Endopterygota</taxon>
        <taxon>Coleoptera</taxon>
        <taxon>Polyphaga</taxon>
        <taxon>Elateriformia</taxon>
        <taxon>Elateroidea</taxon>
        <taxon>Elateridae</taxon>
        <taxon>Agrypninae</taxon>
        <taxon>Pyrophorini</taxon>
        <taxon>Ignelater</taxon>
    </lineage>
</organism>
<dbReference type="Proteomes" id="UP000801492">
    <property type="component" value="Unassembled WGS sequence"/>
</dbReference>
<gene>
    <name evidence="1" type="ORF">ILUMI_27277</name>
</gene>
<accession>A0A8K0C390</accession>
<dbReference type="EMBL" id="VTPC01091259">
    <property type="protein sequence ID" value="KAF2878900.1"/>
    <property type="molecule type" value="Genomic_DNA"/>
</dbReference>
<keyword evidence="2" id="KW-1185">Reference proteome</keyword>
<dbReference type="AlphaFoldDB" id="A0A8K0C390"/>
<reference evidence="1" key="1">
    <citation type="submission" date="2019-08" db="EMBL/GenBank/DDBJ databases">
        <title>The genome of the North American firefly Photinus pyralis.</title>
        <authorList>
            <consortium name="Photinus pyralis genome working group"/>
            <person name="Fallon T.R."/>
            <person name="Sander Lower S.E."/>
            <person name="Weng J.-K."/>
        </authorList>
    </citation>
    <scope>NUCLEOTIDE SEQUENCE</scope>
    <source>
        <strain evidence="1">TRF0915ILg1</strain>
        <tissue evidence="1">Whole body</tissue>
    </source>
</reference>
<name>A0A8K0C390_IGNLU</name>
<proteinExistence type="predicted"/>
<comment type="caution">
    <text evidence="1">The sequence shown here is derived from an EMBL/GenBank/DDBJ whole genome shotgun (WGS) entry which is preliminary data.</text>
</comment>
<sequence length="182" mass="20827">MKVVSYAQKVKNDIPTNNVEPEQTKMTMDDQHLNVLQLIHGIPIDVLLFSETHLTKQGYLTFRGHNTYHTPHPDNFAHGDSAICKYDFAEYLENCFQLNEADSEHQLSGIVESDDQEVELVSPKEWARETRANLSINMVPGYDLMAGKLIKKLPIKAIVKLTCAWKMIEIIMIQKPENSEEE</sequence>